<evidence type="ECO:0000313" key="3">
    <source>
        <dbReference type="EMBL" id="CAF1025073.1"/>
    </source>
</evidence>
<dbReference type="PANTHER" id="PTHR12271">
    <property type="entry name" value="POLY A POLYMERASE CID PAP -RELATED"/>
    <property type="match status" value="1"/>
</dbReference>
<dbReference type="Pfam" id="PF22600">
    <property type="entry name" value="MTPAP-like_central"/>
    <property type="match status" value="1"/>
</dbReference>
<dbReference type="InterPro" id="IPR054708">
    <property type="entry name" value="MTPAP-like_central"/>
</dbReference>
<evidence type="ECO:0000313" key="5">
    <source>
        <dbReference type="Proteomes" id="UP000663829"/>
    </source>
</evidence>
<sequence length="629" mass="72715">MRSFRLLLTRSYATNVNNKNSNRNRPVTLVRSFESTVDYRRQQARRTVLVLLGRSQCETDVYKMCSRIGQISNMTLYTANKKECALLEFTNEESVKTLLKQSTHFTNENRLPCVSRNLYFVSHYSSAKFKNLPIGREIQQSDDIAIDQSLGDIRNVSDQIRYFWQKTKLTEIDIRLRYFVASLVEEAFSSIFVNTVCFPFGSSVSSLGRSNCDLDMVICLEDFRTVNLQLQREEEQTQTQQLRFLTKRSYLNDRFQAQAYLKILAETLKHFMAECINVQMILPARVPIVRFYHRLSGLHCDVSMSEFKSSYFMTKLLWSLSTIDSRIAPLVFSIRRWAKESSITQSTPGPWFSNFQITLLVLYYLQSVKIIPKLKYNNNHPAHDSDEVGNDQILLDELDNIHRTKMNTSNNSSLAMLLSGFFKFYSKYNFESELITLLNRENLTKQSLLLNQNNYPHLTEQSSLFKSKTSANLDKEWPIFIENPLVPYLNASKNLILSEGERFRQACTKAYDILNSQDSDNTLLSLFTQCKQSLPDDLIAKAYPPPLSILPDLETDLDISDSQNSVMTMVSDNGVIVQQNQQLLSSLKSETRVIFNEKELVHDESNETIDSFIDNLTYDKRLIQKKTTT</sequence>
<feature type="domain" description="Poly(A) RNA polymerase mitochondrial-like central palm" evidence="2">
    <location>
        <begin position="157"/>
        <end position="307"/>
    </location>
</feature>
<evidence type="ECO:0000259" key="2">
    <source>
        <dbReference type="Pfam" id="PF22600"/>
    </source>
</evidence>
<organism evidence="3 5">
    <name type="scientific">Didymodactylos carnosus</name>
    <dbReference type="NCBI Taxonomy" id="1234261"/>
    <lineage>
        <taxon>Eukaryota</taxon>
        <taxon>Metazoa</taxon>
        <taxon>Spiralia</taxon>
        <taxon>Gnathifera</taxon>
        <taxon>Rotifera</taxon>
        <taxon>Eurotatoria</taxon>
        <taxon>Bdelloidea</taxon>
        <taxon>Philodinida</taxon>
        <taxon>Philodinidae</taxon>
        <taxon>Didymodactylos</taxon>
    </lineage>
</organism>
<reference evidence="3" key="1">
    <citation type="submission" date="2021-02" db="EMBL/GenBank/DDBJ databases">
        <authorList>
            <person name="Nowell W R."/>
        </authorList>
    </citation>
    <scope>NUCLEOTIDE SEQUENCE</scope>
</reference>
<dbReference type="OrthoDB" id="434989at2759"/>
<gene>
    <name evidence="3" type="ORF">GPM918_LOCUS14984</name>
    <name evidence="4" type="ORF">SRO942_LOCUS14984</name>
</gene>
<dbReference type="SUPFAM" id="SSF81631">
    <property type="entry name" value="PAP/OAS1 substrate-binding domain"/>
    <property type="match status" value="1"/>
</dbReference>
<dbReference type="Pfam" id="PF17797">
    <property type="entry name" value="RL"/>
    <property type="match status" value="1"/>
</dbReference>
<dbReference type="Proteomes" id="UP000663829">
    <property type="component" value="Unassembled WGS sequence"/>
</dbReference>
<proteinExistence type="predicted"/>
<dbReference type="InterPro" id="IPR043519">
    <property type="entry name" value="NT_sf"/>
</dbReference>
<dbReference type="SUPFAM" id="SSF81301">
    <property type="entry name" value="Nucleotidyltransferase"/>
    <property type="match status" value="1"/>
</dbReference>
<dbReference type="Gene3D" id="3.30.460.10">
    <property type="entry name" value="Beta Polymerase, domain 2"/>
    <property type="match status" value="1"/>
</dbReference>
<dbReference type="InterPro" id="IPR041252">
    <property type="entry name" value="RL"/>
</dbReference>
<dbReference type="AlphaFoldDB" id="A0A814IJ05"/>
<evidence type="ECO:0000259" key="1">
    <source>
        <dbReference type="Pfam" id="PF17797"/>
    </source>
</evidence>
<dbReference type="GO" id="GO:1990817">
    <property type="term" value="F:poly(A) RNA polymerase activity"/>
    <property type="evidence" value="ECO:0007669"/>
    <property type="project" value="TreeGrafter"/>
</dbReference>
<dbReference type="PANTHER" id="PTHR12271:SF133">
    <property type="entry name" value="POLY(A) RNA POLYMERASE, MITOCHONDRIAL"/>
    <property type="match status" value="1"/>
</dbReference>
<name>A0A814IJ05_9BILA</name>
<protein>
    <recommendedName>
        <fullName evidence="6">Poly(A) RNA polymerase, mitochondrial</fullName>
    </recommendedName>
</protein>
<dbReference type="GO" id="GO:0031123">
    <property type="term" value="P:RNA 3'-end processing"/>
    <property type="evidence" value="ECO:0007669"/>
    <property type="project" value="TreeGrafter"/>
</dbReference>
<feature type="domain" description="RL" evidence="1">
    <location>
        <begin position="33"/>
        <end position="101"/>
    </location>
</feature>
<dbReference type="Gene3D" id="1.10.1410.10">
    <property type="match status" value="1"/>
</dbReference>
<evidence type="ECO:0008006" key="6">
    <source>
        <dbReference type="Google" id="ProtNLM"/>
    </source>
</evidence>
<keyword evidence="5" id="KW-1185">Reference proteome</keyword>
<comment type="caution">
    <text evidence="3">The sequence shown here is derived from an EMBL/GenBank/DDBJ whole genome shotgun (WGS) entry which is preliminary data.</text>
</comment>
<dbReference type="EMBL" id="CAJNOQ010003693">
    <property type="protein sequence ID" value="CAF1025073.1"/>
    <property type="molecule type" value="Genomic_DNA"/>
</dbReference>
<accession>A0A814IJ05</accession>
<evidence type="ECO:0000313" key="4">
    <source>
        <dbReference type="EMBL" id="CAF3796299.1"/>
    </source>
</evidence>
<dbReference type="CDD" id="cd05402">
    <property type="entry name" value="NT_PAP_TUTase"/>
    <property type="match status" value="1"/>
</dbReference>
<dbReference type="EMBL" id="CAJOBC010003693">
    <property type="protein sequence ID" value="CAF3796299.1"/>
    <property type="molecule type" value="Genomic_DNA"/>
</dbReference>
<dbReference type="Proteomes" id="UP000681722">
    <property type="component" value="Unassembled WGS sequence"/>
</dbReference>